<reference evidence="1 2" key="1">
    <citation type="submission" date="2014-04" db="EMBL/GenBank/DDBJ databases">
        <authorList>
            <consortium name="DOE Joint Genome Institute"/>
            <person name="Kuo A."/>
            <person name="Kohler A."/>
            <person name="Costa M.D."/>
            <person name="Nagy L.G."/>
            <person name="Floudas D."/>
            <person name="Copeland A."/>
            <person name="Barry K.W."/>
            <person name="Cichocki N."/>
            <person name="Veneault-Fourrey C."/>
            <person name="LaButti K."/>
            <person name="Lindquist E.A."/>
            <person name="Lipzen A."/>
            <person name="Lundell T."/>
            <person name="Morin E."/>
            <person name="Murat C."/>
            <person name="Sun H."/>
            <person name="Tunlid A."/>
            <person name="Henrissat B."/>
            <person name="Grigoriev I.V."/>
            <person name="Hibbett D.S."/>
            <person name="Martin F."/>
            <person name="Nordberg H.P."/>
            <person name="Cantor M.N."/>
            <person name="Hua S.X."/>
        </authorList>
    </citation>
    <scope>NUCLEOTIDE SEQUENCE [LARGE SCALE GENOMIC DNA]</scope>
    <source>
        <strain evidence="1 2">Marx 270</strain>
    </source>
</reference>
<evidence type="ECO:0000313" key="2">
    <source>
        <dbReference type="Proteomes" id="UP000054217"/>
    </source>
</evidence>
<name>A0A0C3K1G3_PISTI</name>
<reference evidence="2" key="2">
    <citation type="submission" date="2015-01" db="EMBL/GenBank/DDBJ databases">
        <title>Evolutionary Origins and Diversification of the Mycorrhizal Mutualists.</title>
        <authorList>
            <consortium name="DOE Joint Genome Institute"/>
            <consortium name="Mycorrhizal Genomics Consortium"/>
            <person name="Kohler A."/>
            <person name="Kuo A."/>
            <person name="Nagy L.G."/>
            <person name="Floudas D."/>
            <person name="Copeland A."/>
            <person name="Barry K.W."/>
            <person name="Cichocki N."/>
            <person name="Veneault-Fourrey C."/>
            <person name="LaButti K."/>
            <person name="Lindquist E.A."/>
            <person name="Lipzen A."/>
            <person name="Lundell T."/>
            <person name="Morin E."/>
            <person name="Murat C."/>
            <person name="Riley R."/>
            <person name="Ohm R."/>
            <person name="Sun H."/>
            <person name="Tunlid A."/>
            <person name="Henrissat B."/>
            <person name="Grigoriev I.V."/>
            <person name="Hibbett D.S."/>
            <person name="Martin F."/>
        </authorList>
    </citation>
    <scope>NUCLEOTIDE SEQUENCE [LARGE SCALE GENOMIC DNA]</scope>
    <source>
        <strain evidence="2">Marx 270</strain>
    </source>
</reference>
<dbReference type="InParanoid" id="A0A0C3K1G3"/>
<keyword evidence="2" id="KW-1185">Reference proteome</keyword>
<dbReference type="Proteomes" id="UP000054217">
    <property type="component" value="Unassembled WGS sequence"/>
</dbReference>
<protein>
    <submittedName>
        <fullName evidence="1">Uncharacterized protein</fullName>
    </submittedName>
</protein>
<evidence type="ECO:0000313" key="1">
    <source>
        <dbReference type="EMBL" id="KIO15258.1"/>
    </source>
</evidence>
<gene>
    <name evidence="1" type="ORF">M404DRAFT_991990</name>
</gene>
<proteinExistence type="predicted"/>
<dbReference type="HOGENOM" id="CLU_2543459_0_0_1"/>
<accession>A0A0C3K1G3</accession>
<dbReference type="AlphaFoldDB" id="A0A0C3K1G3"/>
<organism evidence="1 2">
    <name type="scientific">Pisolithus tinctorius Marx 270</name>
    <dbReference type="NCBI Taxonomy" id="870435"/>
    <lineage>
        <taxon>Eukaryota</taxon>
        <taxon>Fungi</taxon>
        <taxon>Dikarya</taxon>
        <taxon>Basidiomycota</taxon>
        <taxon>Agaricomycotina</taxon>
        <taxon>Agaricomycetes</taxon>
        <taxon>Agaricomycetidae</taxon>
        <taxon>Boletales</taxon>
        <taxon>Sclerodermatineae</taxon>
        <taxon>Pisolithaceae</taxon>
        <taxon>Pisolithus</taxon>
    </lineage>
</organism>
<dbReference type="EMBL" id="KN831944">
    <property type="protein sequence ID" value="KIO15258.1"/>
    <property type="molecule type" value="Genomic_DNA"/>
</dbReference>
<sequence length="83" mass="9345">MGLPVRIWLKACFFVSPDVFVTLNLLRADRCSPAPEVTGYSSGGWDLRPQYLARSTETLPPVLGTWFVFVSRDPDHSSESIWT</sequence>